<dbReference type="Pfam" id="PF00158">
    <property type="entry name" value="Sigma54_activat"/>
    <property type="match status" value="1"/>
</dbReference>
<dbReference type="Pfam" id="PF06505">
    <property type="entry name" value="XylR_N"/>
    <property type="match status" value="1"/>
</dbReference>
<dbReference type="InterPro" id="IPR003593">
    <property type="entry name" value="AAA+_ATPase"/>
</dbReference>
<protein>
    <submittedName>
        <fullName evidence="8">Sigma 54-interacting transcriptional regulator</fullName>
    </submittedName>
</protein>
<dbReference type="Gene3D" id="3.30.1380.20">
    <property type="entry name" value="Trafficking protein particle complex subunit 3"/>
    <property type="match status" value="1"/>
</dbReference>
<dbReference type="SUPFAM" id="SSF52540">
    <property type="entry name" value="P-loop containing nucleoside triphosphate hydrolases"/>
    <property type="match status" value="1"/>
</dbReference>
<dbReference type="SMART" id="SM00382">
    <property type="entry name" value="AAA"/>
    <property type="match status" value="1"/>
</dbReference>
<dbReference type="PRINTS" id="PR01590">
    <property type="entry name" value="HTHFIS"/>
</dbReference>
<evidence type="ECO:0000259" key="7">
    <source>
        <dbReference type="PROSITE" id="PS50045"/>
    </source>
</evidence>
<dbReference type="Gene3D" id="1.10.8.60">
    <property type="match status" value="1"/>
</dbReference>
<dbReference type="Gene3D" id="1.10.10.60">
    <property type="entry name" value="Homeodomain-like"/>
    <property type="match status" value="1"/>
</dbReference>
<dbReference type="SUPFAM" id="SSF46689">
    <property type="entry name" value="Homeodomain-like"/>
    <property type="match status" value="1"/>
</dbReference>
<dbReference type="PANTHER" id="PTHR32071:SF117">
    <property type="entry name" value="PTS-DEPENDENT DIHYDROXYACETONE KINASE OPERON REGULATORY PROTEIN-RELATED"/>
    <property type="match status" value="1"/>
</dbReference>
<dbReference type="InterPro" id="IPR024096">
    <property type="entry name" value="NO_sig/Golgi_transp_ligand-bd"/>
</dbReference>
<dbReference type="EMBL" id="JBHSOG010000030">
    <property type="protein sequence ID" value="MFC5769426.1"/>
    <property type="molecule type" value="Genomic_DNA"/>
</dbReference>
<dbReference type="Gene3D" id="3.40.50.300">
    <property type="entry name" value="P-loop containing nucleotide triphosphate hydrolases"/>
    <property type="match status" value="1"/>
</dbReference>
<keyword evidence="2" id="KW-0067">ATP-binding</keyword>
<keyword evidence="9" id="KW-1185">Reference proteome</keyword>
<keyword evidence="1" id="KW-0547">Nucleotide-binding</keyword>
<organism evidence="8 9">
    <name type="scientific">Thauera sinica</name>
    <dbReference type="NCBI Taxonomy" id="2665146"/>
    <lineage>
        <taxon>Bacteria</taxon>
        <taxon>Pseudomonadati</taxon>
        <taxon>Pseudomonadota</taxon>
        <taxon>Betaproteobacteria</taxon>
        <taxon>Rhodocyclales</taxon>
        <taxon>Zoogloeaceae</taxon>
        <taxon>Thauera</taxon>
    </lineage>
</organism>
<evidence type="ECO:0000313" key="9">
    <source>
        <dbReference type="Proteomes" id="UP001595974"/>
    </source>
</evidence>
<dbReference type="InterPro" id="IPR058031">
    <property type="entry name" value="AAA_lid_NorR"/>
</dbReference>
<dbReference type="SMART" id="SM00989">
    <property type="entry name" value="V4R"/>
    <property type="match status" value="1"/>
</dbReference>
<dbReference type="InterPro" id="IPR025943">
    <property type="entry name" value="Sigma_54_int_dom_ATP-bd_2"/>
</dbReference>
<dbReference type="InterPro" id="IPR027417">
    <property type="entry name" value="P-loop_NTPase"/>
</dbReference>
<gene>
    <name evidence="8" type="ORF">ACFPTN_08570</name>
</gene>
<comment type="caution">
    <text evidence="8">The sequence shown here is derived from an EMBL/GenBank/DDBJ whole genome shotgun (WGS) entry which is preliminary data.</text>
</comment>
<dbReference type="Pfam" id="PF25601">
    <property type="entry name" value="AAA_lid_14"/>
    <property type="match status" value="1"/>
</dbReference>
<dbReference type="InterPro" id="IPR010523">
    <property type="entry name" value="XylR_N"/>
</dbReference>
<dbReference type="PROSITE" id="PS00676">
    <property type="entry name" value="SIGMA54_INTERACT_2"/>
    <property type="match status" value="1"/>
</dbReference>
<name>A0ABW1AR94_9RHOO</name>
<evidence type="ECO:0000256" key="5">
    <source>
        <dbReference type="ARBA" id="ARBA00023163"/>
    </source>
</evidence>
<dbReference type="InterPro" id="IPR025944">
    <property type="entry name" value="Sigma_54_int_dom_CS"/>
</dbReference>
<dbReference type="PROSITE" id="PS00688">
    <property type="entry name" value="SIGMA54_INTERACT_3"/>
    <property type="match status" value="1"/>
</dbReference>
<dbReference type="Proteomes" id="UP001595974">
    <property type="component" value="Unassembled WGS sequence"/>
</dbReference>
<evidence type="ECO:0000256" key="3">
    <source>
        <dbReference type="ARBA" id="ARBA00023015"/>
    </source>
</evidence>
<dbReference type="InterPro" id="IPR009057">
    <property type="entry name" value="Homeodomain-like_sf"/>
</dbReference>
<evidence type="ECO:0000256" key="2">
    <source>
        <dbReference type="ARBA" id="ARBA00022840"/>
    </source>
</evidence>
<feature type="domain" description="Sigma-54 factor interaction" evidence="7">
    <location>
        <begin position="261"/>
        <end position="490"/>
    </location>
</feature>
<dbReference type="InterPro" id="IPR025662">
    <property type="entry name" value="Sigma_54_int_dom_ATP-bd_1"/>
</dbReference>
<dbReference type="InterPro" id="IPR004096">
    <property type="entry name" value="V4R"/>
</dbReference>
<evidence type="ECO:0000313" key="8">
    <source>
        <dbReference type="EMBL" id="MFC5769426.1"/>
    </source>
</evidence>
<dbReference type="PROSITE" id="PS50045">
    <property type="entry name" value="SIGMA54_INTERACT_4"/>
    <property type="match status" value="1"/>
</dbReference>
<dbReference type="PROSITE" id="PS00675">
    <property type="entry name" value="SIGMA54_INTERACT_1"/>
    <property type="match status" value="1"/>
</dbReference>
<feature type="region of interest" description="Disordered" evidence="6">
    <location>
        <begin position="1"/>
        <end position="32"/>
    </location>
</feature>
<evidence type="ECO:0000256" key="4">
    <source>
        <dbReference type="ARBA" id="ARBA00023125"/>
    </source>
</evidence>
<dbReference type="CDD" id="cd00009">
    <property type="entry name" value="AAA"/>
    <property type="match status" value="1"/>
</dbReference>
<dbReference type="PANTHER" id="PTHR32071">
    <property type="entry name" value="TRANSCRIPTIONAL REGULATORY PROTEIN"/>
    <property type="match status" value="1"/>
</dbReference>
<dbReference type="SUPFAM" id="SSF111126">
    <property type="entry name" value="Ligand-binding domain in the NO signalling and Golgi transport"/>
    <property type="match status" value="1"/>
</dbReference>
<keyword evidence="3" id="KW-0805">Transcription regulation</keyword>
<sequence length="592" mass="65594">MTKRPGKRASERLSPAEPHQSEHAPATERIPVPDIRDLAKRLRFAPQQGRIWLDDQRMLLMHLSSFGSLRQELIESLGKETARGLITRIGYQAGNHDAAMTRKIRAGFKTNDDFLAGPQLVSLEGIVHCEPVALEIDVERGHYYGDFRLIDCSEAEAHIASYGIGNEDVCWMLVGYACGYTSAFMGRPILWREIECRAMGHSHCRVVGKPVEEWDDAENDLRFLQIGDFVKWSPRRQEPAPAENSLIAARISTATENSFGMVGISAGFNTVCHMVKKAAPTEATVLFLGESGVGKEIFANNLHRLSRRSDGPFVAVNCAAIPEHLMESELFGVEKGGYTGATTSRPGRFERADGGTLFLDEIGTLTFTAQGKLLRALQQGEIERVGDIRMRKVDVRLIAATNVNLREAVKAGTFREDLFFRLNVFPIKVPPLRERRDDIPLMMNWFLQRLAKRHGKIITGFRERAVDALFGYDWPGNVRELENMIERAVILAEDGGALDLCHLFTSGEEVDAASFVLKRNGEIIPAAGPIAREPEPRRPNGMPSLEETEAAMLRAAVAEAGGNLSKAARLLGIGRPKLAYRLQKHGIAAEHG</sequence>
<reference evidence="9" key="1">
    <citation type="journal article" date="2019" name="Int. J. Syst. Evol. Microbiol.">
        <title>The Global Catalogue of Microorganisms (GCM) 10K type strain sequencing project: providing services to taxonomists for standard genome sequencing and annotation.</title>
        <authorList>
            <consortium name="The Broad Institute Genomics Platform"/>
            <consortium name="The Broad Institute Genome Sequencing Center for Infectious Disease"/>
            <person name="Wu L."/>
            <person name="Ma J."/>
        </authorList>
    </citation>
    <scope>NUCLEOTIDE SEQUENCE [LARGE SCALE GENOMIC DNA]</scope>
    <source>
        <strain evidence="9">SHR3</strain>
    </source>
</reference>
<dbReference type="Pfam" id="PF02954">
    <property type="entry name" value="HTH_8"/>
    <property type="match status" value="1"/>
</dbReference>
<proteinExistence type="predicted"/>
<dbReference type="Pfam" id="PF02830">
    <property type="entry name" value="V4R"/>
    <property type="match status" value="1"/>
</dbReference>
<dbReference type="InterPro" id="IPR002078">
    <property type="entry name" value="Sigma_54_int"/>
</dbReference>
<keyword evidence="5" id="KW-0804">Transcription</keyword>
<evidence type="ECO:0000256" key="6">
    <source>
        <dbReference type="SAM" id="MobiDB-lite"/>
    </source>
</evidence>
<dbReference type="RefSeq" id="WP_096446571.1">
    <property type="nucleotide sequence ID" value="NZ_JBHSOG010000030.1"/>
</dbReference>
<keyword evidence="4" id="KW-0238">DNA-binding</keyword>
<dbReference type="InterPro" id="IPR002197">
    <property type="entry name" value="HTH_Fis"/>
</dbReference>
<evidence type="ECO:0000256" key="1">
    <source>
        <dbReference type="ARBA" id="ARBA00022741"/>
    </source>
</evidence>
<accession>A0ABW1AR94</accession>